<name>A0A1C7NMT4_9FUNG</name>
<evidence type="ECO:0000313" key="4">
    <source>
        <dbReference type="Proteomes" id="UP000093000"/>
    </source>
</evidence>
<keyword evidence="4" id="KW-1185">Reference proteome</keyword>
<dbReference type="GO" id="GO:0003676">
    <property type="term" value="F:nucleic acid binding"/>
    <property type="evidence" value="ECO:0007669"/>
    <property type="project" value="InterPro"/>
</dbReference>
<dbReference type="Gene3D" id="3.30.420.10">
    <property type="entry name" value="Ribonuclease H-like superfamily/Ribonuclease H"/>
    <property type="match status" value="1"/>
</dbReference>
<reference evidence="3 4" key="1">
    <citation type="submission" date="2016-03" db="EMBL/GenBank/DDBJ databases">
        <title>Choanephora cucurbitarum.</title>
        <authorList>
            <person name="Min B."/>
            <person name="Park H."/>
            <person name="Park J.-H."/>
            <person name="Shin H.-D."/>
            <person name="Choi I.-G."/>
        </authorList>
    </citation>
    <scope>NUCLEOTIDE SEQUENCE [LARGE SCALE GENOMIC DNA]</scope>
    <source>
        <strain evidence="3 4">KUS-F28377</strain>
    </source>
</reference>
<evidence type="ECO:0000259" key="2">
    <source>
        <dbReference type="Pfam" id="PF13358"/>
    </source>
</evidence>
<feature type="domain" description="Tc1-like transposase DDE" evidence="2">
    <location>
        <begin position="157"/>
        <end position="207"/>
    </location>
</feature>
<proteinExistence type="predicted"/>
<accession>A0A1C7NMT4</accession>
<dbReference type="Proteomes" id="UP000093000">
    <property type="component" value="Unassembled WGS sequence"/>
</dbReference>
<dbReference type="InParanoid" id="A0A1C7NMT4"/>
<gene>
    <name evidence="3" type="ORF">A0J61_01499</name>
</gene>
<organism evidence="3 4">
    <name type="scientific">Choanephora cucurbitarum</name>
    <dbReference type="NCBI Taxonomy" id="101091"/>
    <lineage>
        <taxon>Eukaryota</taxon>
        <taxon>Fungi</taxon>
        <taxon>Fungi incertae sedis</taxon>
        <taxon>Mucoromycota</taxon>
        <taxon>Mucoromycotina</taxon>
        <taxon>Mucoromycetes</taxon>
        <taxon>Mucorales</taxon>
        <taxon>Mucorineae</taxon>
        <taxon>Choanephoraceae</taxon>
        <taxon>Choanephoroideae</taxon>
        <taxon>Choanephora</taxon>
    </lineage>
</organism>
<dbReference type="EMBL" id="LUGH01000048">
    <property type="protein sequence ID" value="OBZ90452.1"/>
    <property type="molecule type" value="Genomic_DNA"/>
</dbReference>
<dbReference type="InterPro" id="IPR038717">
    <property type="entry name" value="Tc1-like_DDE_dom"/>
</dbReference>
<dbReference type="Pfam" id="PF13358">
    <property type="entry name" value="DDE_3"/>
    <property type="match status" value="1"/>
</dbReference>
<comment type="caution">
    <text evidence="3">The sequence shown here is derived from an EMBL/GenBank/DDBJ whole genome shotgun (WGS) entry which is preliminary data.</text>
</comment>
<feature type="compositionally biased region" description="Basic and acidic residues" evidence="1">
    <location>
        <begin position="124"/>
        <end position="142"/>
    </location>
</feature>
<evidence type="ECO:0000313" key="3">
    <source>
        <dbReference type="EMBL" id="OBZ90452.1"/>
    </source>
</evidence>
<feature type="region of interest" description="Disordered" evidence="1">
    <location>
        <begin position="113"/>
        <end position="142"/>
    </location>
</feature>
<dbReference type="AlphaFoldDB" id="A0A1C7NMT4"/>
<sequence length="208" mass="23178">MTRKNNNIIIKNKRVSNEVKAQAAHLADIHSENSARVVALDLSLKPRSLLRWYAEGKLAETTKNAATEHCCAQPTAAAGHLLVRLSSTFEGLSLFEASIASLSKRSLDYESEESTTGAFRAKQSRRDSGKKEMGGGEKEYGRTLHEQLSIDDTPEGMDRYPEMKGHYLLMANAPVHTSRLIMFAVESRGHKCIYLPPYFPELDPIEQS</sequence>
<dbReference type="InterPro" id="IPR036397">
    <property type="entry name" value="RNaseH_sf"/>
</dbReference>
<dbReference type="OrthoDB" id="2212079at2759"/>
<evidence type="ECO:0000256" key="1">
    <source>
        <dbReference type="SAM" id="MobiDB-lite"/>
    </source>
</evidence>
<protein>
    <recommendedName>
        <fullName evidence="2">Tc1-like transposase DDE domain-containing protein</fullName>
    </recommendedName>
</protein>